<feature type="region of interest" description="Disordered" evidence="5">
    <location>
        <begin position="358"/>
        <end position="384"/>
    </location>
</feature>
<evidence type="ECO:0000256" key="1">
    <source>
        <dbReference type="ARBA" id="ARBA00022723"/>
    </source>
</evidence>
<dbReference type="Pfam" id="PF01753">
    <property type="entry name" value="zf-MYND"/>
    <property type="match status" value="1"/>
</dbReference>
<gene>
    <name evidence="7" type="ORF">BD311DRAFT_687738</name>
</gene>
<protein>
    <recommendedName>
        <fullName evidence="6">MYND-type domain-containing protein</fullName>
    </recommendedName>
</protein>
<dbReference type="OrthoDB" id="432970at2759"/>
<dbReference type="Gene3D" id="1.25.40.10">
    <property type="entry name" value="Tetratricopeptide repeat domain"/>
    <property type="match status" value="1"/>
</dbReference>
<evidence type="ECO:0000259" key="6">
    <source>
        <dbReference type="PROSITE" id="PS50865"/>
    </source>
</evidence>
<dbReference type="PROSITE" id="PS50865">
    <property type="entry name" value="ZF_MYND_2"/>
    <property type="match status" value="1"/>
</dbReference>
<dbReference type="Gene3D" id="6.10.140.2220">
    <property type="match status" value="1"/>
</dbReference>
<dbReference type="SUPFAM" id="SSF144232">
    <property type="entry name" value="HIT/MYND zinc finger-like"/>
    <property type="match status" value="1"/>
</dbReference>
<sequence length="384" mass="44256">MWEVERADPVTARRAANDLKTAKQHLRQGQNEQAVECFVKALDDHDNVDLVAEQARKFPDSHLAMRLLELTATKAREYLKRDLGQDCFEETFYAYGGFWGVLDTRPYMRTLHAIAHVAFDMGDLDKAIATTVETLRLCQGDNMGQRSFLPPLLLRAKRYEDALSFCQVWLDPQYDGKQRPLGGCAFAAPDPEPLSQAFVDWHTESWRPTDLLLNAALASYHLYGDCEQARQYLSLGAKGNTRIMCEIWVRSRQPTKPYSRPRTANSREESHDYLWLMQDLWMEHDVWAWATRHPDVKEAALKRCGYAECSNREEAVFTFKCCGGCKEEWYCSPECQKADWRKHKLECFGYRQKLLASSPRDKDFGSESSVSDDEDPDSLVRFAH</sequence>
<name>A0A4Q9MXI9_9APHY</name>
<reference evidence="7" key="1">
    <citation type="submission" date="2019-01" db="EMBL/GenBank/DDBJ databases">
        <title>Draft genome sequences of three monokaryotic isolates of the white-rot basidiomycete fungus Dichomitus squalens.</title>
        <authorList>
            <consortium name="DOE Joint Genome Institute"/>
            <person name="Lopez S.C."/>
            <person name="Andreopoulos B."/>
            <person name="Pangilinan J."/>
            <person name="Lipzen A."/>
            <person name="Riley R."/>
            <person name="Ahrendt S."/>
            <person name="Ng V."/>
            <person name="Barry K."/>
            <person name="Daum C."/>
            <person name="Grigoriev I.V."/>
            <person name="Hilden K.S."/>
            <person name="Makela M.R."/>
            <person name="de Vries R.P."/>
        </authorList>
    </citation>
    <scope>NUCLEOTIDE SEQUENCE [LARGE SCALE GENOMIC DNA]</scope>
    <source>
        <strain evidence="7">OM18370.1</strain>
    </source>
</reference>
<evidence type="ECO:0000256" key="5">
    <source>
        <dbReference type="SAM" id="MobiDB-lite"/>
    </source>
</evidence>
<evidence type="ECO:0000256" key="2">
    <source>
        <dbReference type="ARBA" id="ARBA00022771"/>
    </source>
</evidence>
<accession>A0A4Q9MXI9</accession>
<dbReference type="AlphaFoldDB" id="A0A4Q9MXI9"/>
<dbReference type="InterPro" id="IPR011990">
    <property type="entry name" value="TPR-like_helical_dom_sf"/>
</dbReference>
<feature type="domain" description="MYND-type" evidence="6">
    <location>
        <begin position="306"/>
        <end position="347"/>
    </location>
</feature>
<dbReference type="SUPFAM" id="SSF48452">
    <property type="entry name" value="TPR-like"/>
    <property type="match status" value="1"/>
</dbReference>
<evidence type="ECO:0000313" key="7">
    <source>
        <dbReference type="EMBL" id="TBU32078.1"/>
    </source>
</evidence>
<dbReference type="EMBL" id="ML143396">
    <property type="protein sequence ID" value="TBU32078.1"/>
    <property type="molecule type" value="Genomic_DNA"/>
</dbReference>
<proteinExistence type="predicted"/>
<keyword evidence="1" id="KW-0479">Metal-binding</keyword>
<organism evidence="7">
    <name type="scientific">Dichomitus squalens</name>
    <dbReference type="NCBI Taxonomy" id="114155"/>
    <lineage>
        <taxon>Eukaryota</taxon>
        <taxon>Fungi</taxon>
        <taxon>Dikarya</taxon>
        <taxon>Basidiomycota</taxon>
        <taxon>Agaricomycotina</taxon>
        <taxon>Agaricomycetes</taxon>
        <taxon>Polyporales</taxon>
        <taxon>Polyporaceae</taxon>
        <taxon>Dichomitus</taxon>
    </lineage>
</organism>
<dbReference type="InterPro" id="IPR002893">
    <property type="entry name" value="Znf_MYND"/>
</dbReference>
<keyword evidence="2 4" id="KW-0863">Zinc-finger</keyword>
<keyword evidence="3" id="KW-0862">Zinc</keyword>
<evidence type="ECO:0000256" key="4">
    <source>
        <dbReference type="PROSITE-ProRule" id="PRU00134"/>
    </source>
</evidence>
<dbReference type="GO" id="GO:0008270">
    <property type="term" value="F:zinc ion binding"/>
    <property type="evidence" value="ECO:0007669"/>
    <property type="project" value="UniProtKB-KW"/>
</dbReference>
<dbReference type="Proteomes" id="UP000292957">
    <property type="component" value="Unassembled WGS sequence"/>
</dbReference>
<evidence type="ECO:0000256" key="3">
    <source>
        <dbReference type="ARBA" id="ARBA00022833"/>
    </source>
</evidence>